<accession>A0ABX0C4Z3</accession>
<name>A0ABX0C4Z3_9PSEU</name>
<gene>
    <name evidence="1" type="ORF">G3I59_17620</name>
    <name evidence="2" type="ORF">G3I59_32010</name>
</gene>
<dbReference type="EMBL" id="JAAGNC010000088">
    <property type="protein sequence ID" value="NEC57362.1"/>
    <property type="molecule type" value="Genomic_DNA"/>
</dbReference>
<dbReference type="InterPro" id="IPR036488">
    <property type="entry name" value="DUF1883-like_sf"/>
</dbReference>
<evidence type="ECO:0000313" key="3">
    <source>
        <dbReference type="Proteomes" id="UP000470404"/>
    </source>
</evidence>
<reference evidence="2 3" key="1">
    <citation type="submission" date="2020-01" db="EMBL/GenBank/DDBJ databases">
        <title>Insect and environment-associated Actinomycetes.</title>
        <authorList>
            <person name="Currrie C."/>
            <person name="Chevrette M."/>
            <person name="Carlson C."/>
            <person name="Stubbendieck R."/>
            <person name="Wendt-Pienkowski E."/>
        </authorList>
    </citation>
    <scope>NUCLEOTIDE SEQUENCE [LARGE SCALE GENOMIC DNA]</scope>
    <source>
        <strain evidence="2 3">SID8386</strain>
    </source>
</reference>
<dbReference type="RefSeq" id="WP_157904929.1">
    <property type="nucleotide sequence ID" value="NZ_JAAGNC010000088.1"/>
</dbReference>
<keyword evidence="3" id="KW-1185">Reference proteome</keyword>
<sequence length="70" mass="8114">MPEEYRACLDADEYEYEYHGGYWDSSPAILEMPCDGRWCVVEGCGVPLAAWVTKLVDWRRSRSLPGKSRR</sequence>
<evidence type="ECO:0000313" key="2">
    <source>
        <dbReference type="EMBL" id="NEC60086.1"/>
    </source>
</evidence>
<protein>
    <submittedName>
        <fullName evidence="2">Uncharacterized protein</fullName>
    </submittedName>
</protein>
<dbReference type="Proteomes" id="UP000470404">
    <property type="component" value="Unassembled WGS sequence"/>
</dbReference>
<dbReference type="SUPFAM" id="SSF141099">
    <property type="entry name" value="Atu1913-like"/>
    <property type="match status" value="1"/>
</dbReference>
<dbReference type="EMBL" id="JAAGNC010000169">
    <property type="protein sequence ID" value="NEC60086.1"/>
    <property type="molecule type" value="Genomic_DNA"/>
</dbReference>
<evidence type="ECO:0000313" key="1">
    <source>
        <dbReference type="EMBL" id="NEC57362.1"/>
    </source>
</evidence>
<proteinExistence type="predicted"/>
<organism evidence="2 3">
    <name type="scientific">Amycolatopsis rubida</name>
    <dbReference type="NCBI Taxonomy" id="112413"/>
    <lineage>
        <taxon>Bacteria</taxon>
        <taxon>Bacillati</taxon>
        <taxon>Actinomycetota</taxon>
        <taxon>Actinomycetes</taxon>
        <taxon>Pseudonocardiales</taxon>
        <taxon>Pseudonocardiaceae</taxon>
        <taxon>Amycolatopsis</taxon>
    </lineage>
</organism>
<comment type="caution">
    <text evidence="2">The sequence shown here is derived from an EMBL/GenBank/DDBJ whole genome shotgun (WGS) entry which is preliminary data.</text>
</comment>